<dbReference type="Proteomes" id="UP001617427">
    <property type="component" value="Unassembled WGS sequence"/>
</dbReference>
<evidence type="ECO:0000313" key="2">
    <source>
        <dbReference type="Proteomes" id="UP001617427"/>
    </source>
</evidence>
<reference evidence="1 2" key="1">
    <citation type="submission" date="2024-10" db="EMBL/GenBank/DDBJ databases">
        <title>The Natural Products Discovery Center: Release of the First 8490 Sequenced Strains for Exploring Actinobacteria Biosynthetic Diversity.</title>
        <authorList>
            <person name="Kalkreuter E."/>
            <person name="Kautsar S.A."/>
            <person name="Yang D."/>
            <person name="Bader C.D."/>
            <person name="Teijaro C.N."/>
            <person name="Fluegel L."/>
            <person name="Davis C.M."/>
            <person name="Simpson J.R."/>
            <person name="Lauterbach L."/>
            <person name="Steele A.D."/>
            <person name="Gui C."/>
            <person name="Meng S."/>
            <person name="Li G."/>
            <person name="Viehrig K."/>
            <person name="Ye F."/>
            <person name="Su P."/>
            <person name="Kiefer A.F."/>
            <person name="Nichols A."/>
            <person name="Cepeda A.J."/>
            <person name="Yan W."/>
            <person name="Fan B."/>
            <person name="Jiang Y."/>
            <person name="Adhikari A."/>
            <person name="Zheng C.-J."/>
            <person name="Schuster L."/>
            <person name="Cowan T.M."/>
            <person name="Smanski M.J."/>
            <person name="Chevrette M.G."/>
            <person name="De Carvalho L.P.S."/>
            <person name="Shen B."/>
        </authorList>
    </citation>
    <scope>NUCLEOTIDE SEQUENCE [LARGE SCALE GENOMIC DNA]</scope>
    <source>
        <strain evidence="1 2">NPDC087045</strain>
    </source>
</reference>
<accession>A0ABW8F155</accession>
<dbReference type="EMBL" id="JBIUZV010000008">
    <property type="protein sequence ID" value="MFJ3047022.1"/>
    <property type="molecule type" value="Genomic_DNA"/>
</dbReference>
<keyword evidence="2" id="KW-1185">Reference proteome</keyword>
<evidence type="ECO:0008006" key="3">
    <source>
        <dbReference type="Google" id="ProtNLM"/>
    </source>
</evidence>
<comment type="caution">
    <text evidence="1">The sequence shown here is derived from an EMBL/GenBank/DDBJ whole genome shotgun (WGS) entry which is preliminary data.</text>
</comment>
<gene>
    <name evidence="1" type="ORF">ACIPEN_14420</name>
</gene>
<dbReference type="RefSeq" id="WP_402701452.1">
    <property type="nucleotide sequence ID" value="NZ_JBIUZV010000008.1"/>
</dbReference>
<proteinExistence type="predicted"/>
<name>A0ABW8F155_9BURK</name>
<evidence type="ECO:0000313" key="1">
    <source>
        <dbReference type="EMBL" id="MFJ3047022.1"/>
    </source>
</evidence>
<protein>
    <recommendedName>
        <fullName evidence="3">Phage protein</fullName>
    </recommendedName>
</protein>
<sequence>MSLEAITGRKYAIRTKSGDKLLFLENIENKDVIRAFFTPKTKDAWMFTRAEADKIKADYPGIGRIVILPAEEGGKS</sequence>
<organism evidence="1 2">
    <name type="scientific">Herbaspirillum chlorophenolicum</name>
    <dbReference type="NCBI Taxonomy" id="211589"/>
    <lineage>
        <taxon>Bacteria</taxon>
        <taxon>Pseudomonadati</taxon>
        <taxon>Pseudomonadota</taxon>
        <taxon>Betaproteobacteria</taxon>
        <taxon>Burkholderiales</taxon>
        <taxon>Oxalobacteraceae</taxon>
        <taxon>Herbaspirillum</taxon>
    </lineage>
</organism>